<sequence length="79" mass="8755">MMMAVIITTVTMTGNLDRTITLANCMMIVLGFALSATAKARVAVYLIIKILMNSFQRNAHLVMDLGIVKCKMEILTTKF</sequence>
<accession>A0A367RX07</accession>
<dbReference type="AlphaFoldDB" id="A0A367RX07"/>
<feature type="transmembrane region" description="Helical" evidence="1">
    <location>
        <begin position="26"/>
        <end position="48"/>
    </location>
</feature>
<comment type="caution">
    <text evidence="2">The sequence shown here is derived from an EMBL/GenBank/DDBJ whole genome shotgun (WGS) entry which is preliminary data.</text>
</comment>
<protein>
    <submittedName>
        <fullName evidence="2">Uncharacterized protein</fullName>
    </submittedName>
</protein>
<keyword evidence="1" id="KW-0812">Transmembrane</keyword>
<organism evidence="2 3">
    <name type="scientific">Nostoc punctiforme NIES-2108</name>
    <dbReference type="NCBI Taxonomy" id="1356359"/>
    <lineage>
        <taxon>Bacteria</taxon>
        <taxon>Bacillati</taxon>
        <taxon>Cyanobacteriota</taxon>
        <taxon>Cyanophyceae</taxon>
        <taxon>Nostocales</taxon>
        <taxon>Nostocaceae</taxon>
        <taxon>Nostoc</taxon>
    </lineage>
</organism>
<name>A0A367RX07_NOSPU</name>
<dbReference type="Proteomes" id="UP000252085">
    <property type="component" value="Unassembled WGS sequence"/>
</dbReference>
<keyword evidence="1" id="KW-1133">Transmembrane helix</keyword>
<dbReference type="EMBL" id="LXQE01000037">
    <property type="protein sequence ID" value="RCJ41055.1"/>
    <property type="molecule type" value="Genomic_DNA"/>
</dbReference>
<evidence type="ECO:0000313" key="2">
    <source>
        <dbReference type="EMBL" id="RCJ41055.1"/>
    </source>
</evidence>
<proteinExistence type="predicted"/>
<reference evidence="3" key="1">
    <citation type="submission" date="2016-04" db="EMBL/GenBank/DDBJ databases">
        <authorList>
            <person name="Tabuchi Yagui T.R."/>
        </authorList>
    </citation>
    <scope>NUCLEOTIDE SEQUENCE [LARGE SCALE GENOMIC DNA]</scope>
</reference>
<evidence type="ECO:0000256" key="1">
    <source>
        <dbReference type="SAM" id="Phobius"/>
    </source>
</evidence>
<evidence type="ECO:0000313" key="3">
    <source>
        <dbReference type="Proteomes" id="UP000252085"/>
    </source>
</evidence>
<keyword evidence="1" id="KW-0472">Membrane</keyword>
<gene>
    <name evidence="2" type="ORF">A6769_39020</name>
</gene>